<proteinExistence type="predicted"/>
<protein>
    <submittedName>
        <fullName evidence="2">Uncharacterized protein</fullName>
    </submittedName>
</protein>
<evidence type="ECO:0000313" key="2">
    <source>
        <dbReference type="EMBL" id="MFB9519942.1"/>
    </source>
</evidence>
<evidence type="ECO:0000256" key="1">
    <source>
        <dbReference type="SAM" id="MobiDB-lite"/>
    </source>
</evidence>
<feature type="compositionally biased region" description="Basic and acidic residues" evidence="1">
    <location>
        <begin position="37"/>
        <end position="47"/>
    </location>
</feature>
<gene>
    <name evidence="2" type="ORF">ACFFTU_08290</name>
</gene>
<name>A0ABV5P9T1_STRCM</name>
<evidence type="ECO:0000313" key="3">
    <source>
        <dbReference type="Proteomes" id="UP001589718"/>
    </source>
</evidence>
<reference evidence="2 3" key="1">
    <citation type="submission" date="2024-09" db="EMBL/GenBank/DDBJ databases">
        <authorList>
            <person name="Sun Q."/>
            <person name="Mori K."/>
        </authorList>
    </citation>
    <scope>NUCLEOTIDE SEQUENCE [LARGE SCALE GENOMIC DNA]</scope>
    <source>
        <strain evidence="2 3">JCM 4362</strain>
    </source>
</reference>
<dbReference type="EMBL" id="JBHMCR010000004">
    <property type="protein sequence ID" value="MFB9519942.1"/>
    <property type="molecule type" value="Genomic_DNA"/>
</dbReference>
<dbReference type="RefSeq" id="WP_345221864.1">
    <property type="nucleotide sequence ID" value="NZ_BAAAXE010000013.1"/>
</dbReference>
<organism evidence="2 3">
    <name type="scientific">Streptomyces cremeus</name>
    <dbReference type="NCBI Taxonomy" id="66881"/>
    <lineage>
        <taxon>Bacteria</taxon>
        <taxon>Bacillati</taxon>
        <taxon>Actinomycetota</taxon>
        <taxon>Actinomycetes</taxon>
        <taxon>Kitasatosporales</taxon>
        <taxon>Streptomycetaceae</taxon>
        <taxon>Streptomyces</taxon>
    </lineage>
</organism>
<dbReference type="Proteomes" id="UP001589718">
    <property type="component" value="Unassembled WGS sequence"/>
</dbReference>
<comment type="caution">
    <text evidence="2">The sequence shown here is derived from an EMBL/GenBank/DDBJ whole genome shotgun (WGS) entry which is preliminary data.</text>
</comment>
<feature type="region of interest" description="Disordered" evidence="1">
    <location>
        <begin position="1"/>
        <end position="47"/>
    </location>
</feature>
<accession>A0ABV5P9T1</accession>
<sequence length="47" mass="4935">MGEQKKTDQDLRPTDVHANGEQIAPKDVHANGGAGTEDVHANGEPAK</sequence>
<keyword evidence="3" id="KW-1185">Reference proteome</keyword>
<feature type="compositionally biased region" description="Basic and acidic residues" evidence="1">
    <location>
        <begin position="1"/>
        <end position="15"/>
    </location>
</feature>